<comment type="caution">
    <text evidence="1">The sequence shown here is derived from an EMBL/GenBank/DDBJ whole genome shotgun (WGS) entry which is preliminary data.</text>
</comment>
<reference evidence="1" key="1">
    <citation type="submission" date="2021-08" db="EMBL/GenBank/DDBJ databases">
        <title>The first chromosome-level gecko genome reveals the dynamic sex chromosomes of Neotropical dwarf geckos (Sphaerodactylidae: Sphaerodactylus).</title>
        <authorList>
            <person name="Pinto B.J."/>
            <person name="Keating S.E."/>
            <person name="Gamble T."/>
        </authorList>
    </citation>
    <scope>NUCLEOTIDE SEQUENCE</scope>
    <source>
        <strain evidence="1">TG3544</strain>
    </source>
</reference>
<evidence type="ECO:0000313" key="2">
    <source>
        <dbReference type="Proteomes" id="UP000827872"/>
    </source>
</evidence>
<organism evidence="1 2">
    <name type="scientific">Sphaerodactylus townsendi</name>
    <dbReference type="NCBI Taxonomy" id="933632"/>
    <lineage>
        <taxon>Eukaryota</taxon>
        <taxon>Metazoa</taxon>
        <taxon>Chordata</taxon>
        <taxon>Craniata</taxon>
        <taxon>Vertebrata</taxon>
        <taxon>Euteleostomi</taxon>
        <taxon>Lepidosauria</taxon>
        <taxon>Squamata</taxon>
        <taxon>Bifurcata</taxon>
        <taxon>Gekkota</taxon>
        <taxon>Sphaerodactylidae</taxon>
        <taxon>Sphaerodactylus</taxon>
    </lineage>
</organism>
<dbReference type="Proteomes" id="UP000827872">
    <property type="component" value="Linkage Group LG06"/>
</dbReference>
<proteinExistence type="predicted"/>
<sequence length="269" mass="30560">MSLMEKVNMTVLSEKNASTTINSTSHSPVDISPMDLVLAIFLYLDRYVLVHYPVWSQNNRTISRAQRLIAGVWLTSLILSAPYLAFRETQVLEGGRIECVNNYALSSDWDAPEVKTLRSQIYLALFLTRLLLSFLIPFCIIMGCYCGMGWKMKKKRLARNGKPFKVLVVAVTSFFIAWAPYHLYHASLLFKKVPDEVQLYLRAIFIITTCLNWCVTPILYLFVGEKFQQVCKMSIRALLKKAFVEISILPEDDSTANGVANPNSNQSNL</sequence>
<keyword evidence="2" id="KW-1185">Reference proteome</keyword>
<protein>
    <submittedName>
        <fullName evidence="1">Uncharacterized protein</fullName>
    </submittedName>
</protein>
<accession>A0ACB8FRU7</accession>
<dbReference type="EMBL" id="CM037619">
    <property type="protein sequence ID" value="KAH8008236.1"/>
    <property type="molecule type" value="Genomic_DNA"/>
</dbReference>
<name>A0ACB8FRU7_9SAUR</name>
<evidence type="ECO:0000313" key="1">
    <source>
        <dbReference type="EMBL" id="KAH8008236.1"/>
    </source>
</evidence>
<gene>
    <name evidence="1" type="ORF">K3G42_028480</name>
</gene>